<evidence type="ECO:0000313" key="2">
    <source>
        <dbReference type="Proteomes" id="UP000790377"/>
    </source>
</evidence>
<sequence length="443" mass="49612">MLQKEMPRFSGTKLKYADNLNSDNISSATPSRSHSRSSSSAAVSEQSFATDPPSEDNMSSSDLEKPIATRYRKRSPEIDQDSKPKSSKSGVSAPGKRELARNLEKPKWRAEVASESKAPLSDATLSDVDSESDQASVNPTGHHLGKRDKAELQWPESCRLRYNDDGKVNLNTQTPHIQSMLRETISELHKHILFENAHPSYQDKPKITADLLLFATQKNSACTDVRKRLKKDSKYVRALAAVPEGRVSTFRGAFLTAAMKHVMPSYGLRSGPELKKAVAALLENDTYIYPVDEKGQPILSKPLQHDAIVEVIKEVCFENDTCPGVKFHSQFASTLEDRPDERELPPPIIALAATAVHAALLHLTQPPTPTGAKAAKPDINSYFYAGIYAAHTEILTELFRQSERKYHVMMFQYYRDTYGYRFEQKSMANSNIRRINWAAMPEE</sequence>
<reference evidence="1" key="1">
    <citation type="journal article" date="2021" name="New Phytol.">
        <title>Evolutionary innovations through gain and loss of genes in the ectomycorrhizal Boletales.</title>
        <authorList>
            <person name="Wu G."/>
            <person name="Miyauchi S."/>
            <person name="Morin E."/>
            <person name="Kuo A."/>
            <person name="Drula E."/>
            <person name="Varga T."/>
            <person name="Kohler A."/>
            <person name="Feng B."/>
            <person name="Cao Y."/>
            <person name="Lipzen A."/>
            <person name="Daum C."/>
            <person name="Hundley H."/>
            <person name="Pangilinan J."/>
            <person name="Johnson J."/>
            <person name="Barry K."/>
            <person name="LaButti K."/>
            <person name="Ng V."/>
            <person name="Ahrendt S."/>
            <person name="Min B."/>
            <person name="Choi I.G."/>
            <person name="Park H."/>
            <person name="Plett J.M."/>
            <person name="Magnuson J."/>
            <person name="Spatafora J.W."/>
            <person name="Nagy L.G."/>
            <person name="Henrissat B."/>
            <person name="Grigoriev I.V."/>
            <person name="Yang Z.L."/>
            <person name="Xu J."/>
            <person name="Martin F.M."/>
        </authorList>
    </citation>
    <scope>NUCLEOTIDE SEQUENCE</scope>
    <source>
        <strain evidence="1">ATCC 28755</strain>
    </source>
</reference>
<evidence type="ECO:0000313" key="1">
    <source>
        <dbReference type="EMBL" id="KAH7906614.1"/>
    </source>
</evidence>
<comment type="caution">
    <text evidence="1">The sequence shown here is derived from an EMBL/GenBank/DDBJ whole genome shotgun (WGS) entry which is preliminary data.</text>
</comment>
<dbReference type="Proteomes" id="UP000790377">
    <property type="component" value="Unassembled WGS sequence"/>
</dbReference>
<proteinExistence type="predicted"/>
<name>A0ACB8A0D8_9AGAM</name>
<organism evidence="1 2">
    <name type="scientific">Hygrophoropsis aurantiaca</name>
    <dbReference type="NCBI Taxonomy" id="72124"/>
    <lineage>
        <taxon>Eukaryota</taxon>
        <taxon>Fungi</taxon>
        <taxon>Dikarya</taxon>
        <taxon>Basidiomycota</taxon>
        <taxon>Agaricomycotina</taxon>
        <taxon>Agaricomycetes</taxon>
        <taxon>Agaricomycetidae</taxon>
        <taxon>Boletales</taxon>
        <taxon>Coniophorineae</taxon>
        <taxon>Hygrophoropsidaceae</taxon>
        <taxon>Hygrophoropsis</taxon>
    </lineage>
</organism>
<protein>
    <submittedName>
        <fullName evidence="1">Uncharacterized protein</fullName>
    </submittedName>
</protein>
<keyword evidence="2" id="KW-1185">Reference proteome</keyword>
<dbReference type="EMBL" id="MU267996">
    <property type="protein sequence ID" value="KAH7906614.1"/>
    <property type="molecule type" value="Genomic_DNA"/>
</dbReference>
<accession>A0ACB8A0D8</accession>
<gene>
    <name evidence="1" type="ORF">BJ138DRAFT_1162253</name>
</gene>